<gene>
    <name evidence="3" type="ORF">GGI25_003811</name>
</gene>
<dbReference type="GO" id="GO:0043248">
    <property type="term" value="P:proteasome assembly"/>
    <property type="evidence" value="ECO:0007669"/>
    <property type="project" value="InterPro"/>
</dbReference>
<dbReference type="InterPro" id="IPR008012">
    <property type="entry name" value="Ump1"/>
</dbReference>
<dbReference type="Proteomes" id="UP001151518">
    <property type="component" value="Unassembled WGS sequence"/>
</dbReference>
<proteinExistence type="inferred from homology"/>
<dbReference type="GO" id="GO:0005737">
    <property type="term" value="C:cytoplasm"/>
    <property type="evidence" value="ECO:0007669"/>
    <property type="project" value="TreeGrafter"/>
</dbReference>
<dbReference type="Pfam" id="PF05348">
    <property type="entry name" value="UMP1"/>
    <property type="match status" value="1"/>
</dbReference>
<dbReference type="OrthoDB" id="15001at2759"/>
<evidence type="ECO:0000313" key="3">
    <source>
        <dbReference type="EMBL" id="KAJ2675974.1"/>
    </source>
</evidence>
<accession>A0A9W8KY20</accession>
<dbReference type="PANTHER" id="PTHR12828:SF3">
    <property type="entry name" value="PROTEASOME MATURATION PROTEIN"/>
    <property type="match status" value="1"/>
</dbReference>
<comment type="caution">
    <text evidence="3">The sequence shown here is derived from an EMBL/GenBank/DDBJ whole genome shotgun (WGS) entry which is preliminary data.</text>
</comment>
<dbReference type="AlphaFoldDB" id="A0A9W8KY20"/>
<evidence type="ECO:0008006" key="5">
    <source>
        <dbReference type="Google" id="ProtNLM"/>
    </source>
</evidence>
<evidence type="ECO:0000256" key="2">
    <source>
        <dbReference type="ARBA" id="ARBA00043974"/>
    </source>
</evidence>
<evidence type="ECO:0000313" key="4">
    <source>
        <dbReference type="Proteomes" id="UP001151518"/>
    </source>
</evidence>
<organism evidence="3 4">
    <name type="scientific">Coemansia spiralis</name>
    <dbReference type="NCBI Taxonomy" id="417178"/>
    <lineage>
        <taxon>Eukaryota</taxon>
        <taxon>Fungi</taxon>
        <taxon>Fungi incertae sedis</taxon>
        <taxon>Zoopagomycota</taxon>
        <taxon>Kickxellomycotina</taxon>
        <taxon>Kickxellomycetes</taxon>
        <taxon>Kickxellales</taxon>
        <taxon>Kickxellaceae</taxon>
        <taxon>Coemansia</taxon>
    </lineage>
</organism>
<dbReference type="PANTHER" id="PTHR12828">
    <property type="entry name" value="PROTEASOME MATURATION PROTEIN UMP1"/>
    <property type="match status" value="1"/>
</dbReference>
<dbReference type="EMBL" id="JANBTW010000044">
    <property type="protein sequence ID" value="KAJ2675974.1"/>
    <property type="molecule type" value="Genomic_DNA"/>
</dbReference>
<comment type="similarity">
    <text evidence="2">Belongs to the POMP/UMP1 family.</text>
</comment>
<keyword evidence="1" id="KW-0143">Chaperone</keyword>
<evidence type="ECO:0000256" key="1">
    <source>
        <dbReference type="ARBA" id="ARBA00023186"/>
    </source>
</evidence>
<name>A0A9W8KY20_9FUNG</name>
<protein>
    <recommendedName>
        <fullName evidence="5">Proteasome maturation factor UMP1</fullName>
    </recommendedName>
</protein>
<sequence>MSFKFETEANLNSSSVLPQSSSISGLQDIVNNGPIKKVNDEFTKGHPLESRLANWENSQLGMKLHMQRQIYGLHAPLRTMMEIQSVQKAPSLLGSRASRIQLDILMGKDDTIGVEDVFSDDALEADIPDVHRMLAQKLNL</sequence>
<reference evidence="3" key="1">
    <citation type="submission" date="2022-07" db="EMBL/GenBank/DDBJ databases">
        <title>Phylogenomic reconstructions and comparative analyses of Kickxellomycotina fungi.</title>
        <authorList>
            <person name="Reynolds N.K."/>
            <person name="Stajich J.E."/>
            <person name="Barry K."/>
            <person name="Grigoriev I.V."/>
            <person name="Crous P."/>
            <person name="Smith M.E."/>
        </authorList>
    </citation>
    <scope>NUCLEOTIDE SEQUENCE</scope>
    <source>
        <strain evidence="3">NRRL 3115</strain>
    </source>
</reference>
<dbReference type="GO" id="GO:0005634">
    <property type="term" value="C:nucleus"/>
    <property type="evidence" value="ECO:0007669"/>
    <property type="project" value="TreeGrafter"/>
</dbReference>